<dbReference type="EMBL" id="JAULSN010000012">
    <property type="protein sequence ID" value="KAK3361169.1"/>
    <property type="molecule type" value="Genomic_DNA"/>
</dbReference>
<dbReference type="PANTHER" id="PTHR35041:SF3">
    <property type="entry name" value="FORMYLMETHIONINE DEFORMYLASE-LIKE PROTEIN"/>
    <property type="match status" value="1"/>
</dbReference>
<comment type="caution">
    <text evidence="3">The sequence shown here is derived from an EMBL/GenBank/DDBJ whole genome shotgun (WGS) entry which is preliminary data.</text>
</comment>
<feature type="compositionally biased region" description="Acidic residues" evidence="1">
    <location>
        <begin position="23"/>
        <end position="32"/>
    </location>
</feature>
<feature type="region of interest" description="Disordered" evidence="1">
    <location>
        <begin position="1"/>
        <end position="49"/>
    </location>
</feature>
<evidence type="ECO:0000313" key="4">
    <source>
        <dbReference type="EMBL" id="KAK3361169.1"/>
    </source>
</evidence>
<dbReference type="Proteomes" id="UP001287356">
    <property type="component" value="Unassembled WGS sequence"/>
</dbReference>
<proteinExistence type="predicted"/>
<feature type="transmembrane region" description="Helical" evidence="2">
    <location>
        <begin position="245"/>
        <end position="266"/>
    </location>
</feature>
<name>A0AAE0JSQ0_9PEZI</name>
<feature type="compositionally biased region" description="Basic residues" evidence="1">
    <location>
        <begin position="1076"/>
        <end position="1087"/>
    </location>
</feature>
<evidence type="ECO:0000256" key="2">
    <source>
        <dbReference type="SAM" id="Phobius"/>
    </source>
</evidence>
<dbReference type="PANTHER" id="PTHR35041">
    <property type="entry name" value="MEDIATOR OF RNA POLYMERASE II TRANSCRIPTION SUBUNIT 1"/>
    <property type="match status" value="1"/>
</dbReference>
<feature type="transmembrane region" description="Helical" evidence="2">
    <location>
        <begin position="138"/>
        <end position="159"/>
    </location>
</feature>
<evidence type="ECO:0008006" key="6">
    <source>
        <dbReference type="Google" id="ProtNLM"/>
    </source>
</evidence>
<organism evidence="3 5">
    <name type="scientific">Lasiosphaeria ovina</name>
    <dbReference type="NCBI Taxonomy" id="92902"/>
    <lineage>
        <taxon>Eukaryota</taxon>
        <taxon>Fungi</taxon>
        <taxon>Dikarya</taxon>
        <taxon>Ascomycota</taxon>
        <taxon>Pezizomycotina</taxon>
        <taxon>Sordariomycetes</taxon>
        <taxon>Sordariomycetidae</taxon>
        <taxon>Sordariales</taxon>
        <taxon>Lasiosphaeriaceae</taxon>
        <taxon>Lasiosphaeria</taxon>
    </lineage>
</organism>
<feature type="compositionally biased region" description="Acidic residues" evidence="1">
    <location>
        <begin position="978"/>
        <end position="992"/>
    </location>
</feature>
<feature type="region of interest" description="Disordered" evidence="1">
    <location>
        <begin position="943"/>
        <end position="1111"/>
    </location>
</feature>
<evidence type="ECO:0000313" key="5">
    <source>
        <dbReference type="Proteomes" id="UP001287356"/>
    </source>
</evidence>
<feature type="compositionally biased region" description="Polar residues" evidence="1">
    <location>
        <begin position="1093"/>
        <end position="1103"/>
    </location>
</feature>
<keyword evidence="2" id="KW-1133">Transmembrane helix</keyword>
<keyword evidence="5" id="KW-1185">Reference proteome</keyword>
<gene>
    <name evidence="4" type="ORF">B0T24DRAFT_539386</name>
    <name evidence="3" type="ORF">B0T24DRAFT_540695</name>
</gene>
<feature type="compositionally biased region" description="Polar residues" evidence="1">
    <location>
        <begin position="1032"/>
        <end position="1054"/>
    </location>
</feature>
<keyword evidence="2" id="KW-0812">Transmembrane</keyword>
<feature type="compositionally biased region" description="Polar residues" evidence="1">
    <location>
        <begin position="996"/>
        <end position="1018"/>
    </location>
</feature>
<reference evidence="3" key="2">
    <citation type="submission" date="2023-06" db="EMBL/GenBank/DDBJ databases">
        <authorList>
            <consortium name="Lawrence Berkeley National Laboratory"/>
            <person name="Haridas S."/>
            <person name="Hensen N."/>
            <person name="Bonometti L."/>
            <person name="Westerberg I."/>
            <person name="Brannstrom I.O."/>
            <person name="Guillou S."/>
            <person name="Cros-Aarteil S."/>
            <person name="Calhoun S."/>
            <person name="Kuo A."/>
            <person name="Mondo S."/>
            <person name="Pangilinan J."/>
            <person name="Riley R."/>
            <person name="Labutti K."/>
            <person name="Andreopoulos B."/>
            <person name="Lipzen A."/>
            <person name="Chen C."/>
            <person name="Yanf M."/>
            <person name="Daum C."/>
            <person name="Ng V."/>
            <person name="Clum A."/>
            <person name="Steindorff A."/>
            <person name="Ohm R."/>
            <person name="Martin F."/>
            <person name="Silar P."/>
            <person name="Natvig D."/>
            <person name="Lalanne C."/>
            <person name="Gautier V."/>
            <person name="Ament-Velasquez S.L."/>
            <person name="Kruys A."/>
            <person name="Hutchinson M.I."/>
            <person name="Powell A.J."/>
            <person name="Barry K."/>
            <person name="Miller A.N."/>
            <person name="Grigoriev I.V."/>
            <person name="Debuchy R."/>
            <person name="Gladieux P."/>
            <person name="Thoren M.H."/>
            <person name="Johannesson H."/>
        </authorList>
    </citation>
    <scope>NUCLEOTIDE SEQUENCE</scope>
    <source>
        <strain evidence="3">CBS 958.72</strain>
    </source>
</reference>
<dbReference type="EMBL" id="JAULSN010000021">
    <property type="protein sequence ID" value="KAK3358292.1"/>
    <property type="molecule type" value="Genomic_DNA"/>
</dbReference>
<dbReference type="AlphaFoldDB" id="A0AAE0JSQ0"/>
<feature type="transmembrane region" description="Helical" evidence="2">
    <location>
        <begin position="179"/>
        <end position="196"/>
    </location>
</feature>
<sequence>MSDHQESLPSPLSPPGTCVSGLDDVDISDYGDDVLGSRTELGTFPTPGPSPSLAFRQVQHQDSLHVPKYTGQARIRDGKSITGSRRVASELSQDNLQVEGPPSQHYFSLQSSRSPYGQHHSSPDGWWEWVWRLLDSRWMMYGLLLLGIAFATSHHVFYASLTGKPVDGQLMMMMRIGNLLAYISKSAMVSAIVFAYRQQIWATVKRKTLQLGTIDSLFAAADDVTALVNWEFATKAKVALSLATIVWLFPLTAILTPATLTIVPLAETQDTFCSSVRTLNFNAEKTKNWRKQTRINNYPGISLSLWNSTLPNSDKVFAPFNDTFFDYWTGTTWQTTMLSTLSTFADKVVARENASVETCGASWNCSYTISFTGPGYKCSQIIRGRGNSSEKLARMRAPFNTGDLIPDGDFSYIGHTSLGEYYSNQIDAGQGGAPTTPPPFPKHLGAFRTEPVLWIGHSDLIHADKPVPDRSNSRWNSSFTPSIFRCEHYVTKYKVLFNHTLSEQFTTVLSRTYLRPLVNTTFLPIKADDGTSDTTTATPESGYIYPQDLKRYRLTAAYHSLGYQMRLNLNGSIKFDPPYIVANTELMKTQLINKTTYLVVPNFLDKIQALYDNILLSLLANPQFIVVAWASQPTQQSGVGNASTAADPRLLYPCTKTRVANAYAYNARDLWLVYGLAIVLALVSVTLGTAALAQNNNHVRNSRLSSIVAATRAPCFEDLPWKSSKWGEVTHEIRKTRLGYGLITDNLNTPGANVPPPSTAGDPAGRPRSSSASVESRAKVYYGFAPEGIIKRGQVRSPSTSPPPEPVKEEFMIDGVDNDDRYRMVEDEFFAVAGDFTRHLHAAEYKRLKTLANSENAETIQNISRPVTGDMSDLVKRRRAALENAAKQHQAIPKALGKRAGGDGSESDDEESSSPWAPTSLRGLMDSPRKKAVPLAILGSVAAGSRAAVSSRERLNASPSRQLARHSDAESRVKTENTDDADEDDDDDDDLDNQAPWPTQQQPQRLSKSAEISLSRHNTAGEPLVKLESRPHQTPQDKPGSGSSNKSKTVNLPSIKQPKYSLLDPDEDDDFFSGLRTRRTERRRRHEIKTEANVKTSDSQTVDLSEIPSFL</sequence>
<evidence type="ECO:0000313" key="3">
    <source>
        <dbReference type="EMBL" id="KAK3358292.1"/>
    </source>
</evidence>
<keyword evidence="2" id="KW-0472">Membrane</keyword>
<protein>
    <recommendedName>
        <fullName evidence="6">Formylmethionine deformylase-like protein</fullName>
    </recommendedName>
</protein>
<reference evidence="3" key="1">
    <citation type="journal article" date="2023" name="Mol. Phylogenet. Evol.">
        <title>Genome-scale phylogeny and comparative genomics of the fungal order Sordariales.</title>
        <authorList>
            <person name="Hensen N."/>
            <person name="Bonometti L."/>
            <person name="Westerberg I."/>
            <person name="Brannstrom I.O."/>
            <person name="Guillou S."/>
            <person name="Cros-Aarteil S."/>
            <person name="Calhoun S."/>
            <person name="Haridas S."/>
            <person name="Kuo A."/>
            <person name="Mondo S."/>
            <person name="Pangilinan J."/>
            <person name="Riley R."/>
            <person name="LaButti K."/>
            <person name="Andreopoulos B."/>
            <person name="Lipzen A."/>
            <person name="Chen C."/>
            <person name="Yan M."/>
            <person name="Daum C."/>
            <person name="Ng V."/>
            <person name="Clum A."/>
            <person name="Steindorff A."/>
            <person name="Ohm R.A."/>
            <person name="Martin F."/>
            <person name="Silar P."/>
            <person name="Natvig D.O."/>
            <person name="Lalanne C."/>
            <person name="Gautier V."/>
            <person name="Ament-Velasquez S.L."/>
            <person name="Kruys A."/>
            <person name="Hutchinson M.I."/>
            <person name="Powell A.J."/>
            <person name="Barry K."/>
            <person name="Miller A.N."/>
            <person name="Grigoriev I.V."/>
            <person name="Debuchy R."/>
            <person name="Gladieux P."/>
            <person name="Hiltunen Thoren M."/>
            <person name="Johannesson H."/>
        </authorList>
    </citation>
    <scope>NUCLEOTIDE SEQUENCE</scope>
    <source>
        <strain evidence="3">CBS 958.72</strain>
    </source>
</reference>
<feature type="compositionally biased region" description="Basic and acidic residues" evidence="1">
    <location>
        <begin position="965"/>
        <end position="977"/>
    </location>
</feature>
<evidence type="ECO:0000256" key="1">
    <source>
        <dbReference type="SAM" id="MobiDB-lite"/>
    </source>
</evidence>
<accession>A0AAE0JSQ0</accession>
<feature type="region of interest" description="Disordered" evidence="1">
    <location>
        <begin position="885"/>
        <end position="927"/>
    </location>
</feature>
<feature type="region of interest" description="Disordered" evidence="1">
    <location>
        <begin position="747"/>
        <end position="773"/>
    </location>
</feature>